<evidence type="ECO:0000256" key="8">
    <source>
        <dbReference type="ARBA" id="ARBA00024195"/>
    </source>
</evidence>
<keyword evidence="3" id="KW-0645">Protease</keyword>
<sequence>MRVFVVLVFGFAVITDVTTAQRIVGGDAVSSINQYPFVTSLLGSETGFLFSIQCGGSIINNRSVLTAVHCFTFLPFAFQWRVRAGSLYHNRDGVLFSANILIRHPNYNAITLDNDVAIIRINGEFSFSNNIRAASIASYNPIDNSPVWAVGWGALYYQGPPVDQLRHVQKWTINQDICRNRYAENGDIITDNMICSGYLDVGGRDACQGDSGGPLLQNNVIVGLTSFGEDCAHHYYPGVNVRISRYISWIQNNR</sequence>
<dbReference type="GO" id="GO:0004252">
    <property type="term" value="F:serine-type endopeptidase activity"/>
    <property type="evidence" value="ECO:0007669"/>
    <property type="project" value="InterPro"/>
</dbReference>
<evidence type="ECO:0000256" key="3">
    <source>
        <dbReference type="ARBA" id="ARBA00022670"/>
    </source>
</evidence>
<evidence type="ECO:0000256" key="9">
    <source>
        <dbReference type="ARBA" id="ARBA00055534"/>
    </source>
</evidence>
<accession>A0AAU9UWB4</accession>
<keyword evidence="2" id="KW-0800">Toxin</keyword>
<dbReference type="InterPro" id="IPR050430">
    <property type="entry name" value="Peptidase_S1"/>
</dbReference>
<comment type="caution">
    <text evidence="13">The sequence shown here is derived from an EMBL/GenBank/DDBJ whole genome shotgun (WGS) entry which is preliminary data.</text>
</comment>
<comment type="function">
    <text evidence="9">Fibrinolytic activity; shows preferential cleavage of Arg-Gly bonds in all three fibrinogen chains. Contact with the caterpillars causes severe bleeding, due the anticoagulant effect of the protein.</text>
</comment>
<keyword evidence="7" id="KW-1199">Hemostasis impairing toxin</keyword>
<evidence type="ECO:0000256" key="7">
    <source>
        <dbReference type="ARBA" id="ARBA00023240"/>
    </source>
</evidence>
<dbReference type="InterPro" id="IPR043504">
    <property type="entry name" value="Peptidase_S1_PA_chymotrypsin"/>
</dbReference>
<dbReference type="EMBL" id="CAKOGL010000025">
    <property type="protein sequence ID" value="CAH2102201.1"/>
    <property type="molecule type" value="Genomic_DNA"/>
</dbReference>
<keyword evidence="14" id="KW-1185">Reference proteome</keyword>
<dbReference type="Gene3D" id="2.40.10.10">
    <property type="entry name" value="Trypsin-like serine proteases"/>
    <property type="match status" value="1"/>
</dbReference>
<dbReference type="PRINTS" id="PR00722">
    <property type="entry name" value="CHYMOTRYPSIN"/>
</dbReference>
<evidence type="ECO:0000256" key="1">
    <source>
        <dbReference type="ARBA" id="ARBA00004239"/>
    </source>
</evidence>
<dbReference type="AlphaFoldDB" id="A0AAU9UWB4"/>
<comment type="similarity">
    <text evidence="8">Belongs to the peptidase S1 family. CLIP subfamily.</text>
</comment>
<evidence type="ECO:0000256" key="4">
    <source>
        <dbReference type="ARBA" id="ARBA00022801"/>
    </source>
</evidence>
<evidence type="ECO:0000256" key="2">
    <source>
        <dbReference type="ARBA" id="ARBA00022656"/>
    </source>
</evidence>
<dbReference type="Pfam" id="PF00089">
    <property type="entry name" value="Trypsin"/>
    <property type="match status" value="1"/>
</dbReference>
<evidence type="ECO:0000256" key="10">
    <source>
        <dbReference type="ARBA" id="ARBA00084094"/>
    </source>
</evidence>
<comment type="subcellular location">
    <subcellularLocation>
        <location evidence="1">Secreted</location>
        <location evidence="1">Extracellular space</location>
    </subcellularLocation>
</comment>
<dbReference type="PROSITE" id="PS50240">
    <property type="entry name" value="TRYPSIN_DOM"/>
    <property type="match status" value="1"/>
</dbReference>
<dbReference type="GO" id="GO:0090729">
    <property type="term" value="F:toxin activity"/>
    <property type="evidence" value="ECO:0007669"/>
    <property type="project" value="UniProtKB-KW"/>
</dbReference>
<dbReference type="InterPro" id="IPR009003">
    <property type="entry name" value="Peptidase_S1_PA"/>
</dbReference>
<feature type="chain" id="PRO_5043773580" description="Peptidase S1 domain-containing protein" evidence="11">
    <location>
        <begin position="21"/>
        <end position="254"/>
    </location>
</feature>
<reference evidence="13" key="1">
    <citation type="submission" date="2022-03" db="EMBL/GenBank/DDBJ databases">
        <authorList>
            <person name="Tunstrom K."/>
        </authorList>
    </citation>
    <scope>NUCLEOTIDE SEQUENCE</scope>
</reference>
<evidence type="ECO:0000313" key="13">
    <source>
        <dbReference type="EMBL" id="CAH2102201.1"/>
    </source>
</evidence>
<dbReference type="InterPro" id="IPR001314">
    <property type="entry name" value="Peptidase_S1A"/>
</dbReference>
<keyword evidence="4" id="KW-0378">Hydrolase</keyword>
<keyword evidence="10" id="KW-1205">Fibrinolytic toxin</keyword>
<feature type="domain" description="Peptidase S1" evidence="12">
    <location>
        <begin position="23"/>
        <end position="254"/>
    </location>
</feature>
<keyword evidence="6" id="KW-1015">Disulfide bond</keyword>
<dbReference type="PANTHER" id="PTHR24276:SF91">
    <property type="entry name" value="AT26814P-RELATED"/>
    <property type="match status" value="1"/>
</dbReference>
<dbReference type="SMART" id="SM00020">
    <property type="entry name" value="Tryp_SPc"/>
    <property type="match status" value="1"/>
</dbReference>
<dbReference type="PROSITE" id="PS00135">
    <property type="entry name" value="TRYPSIN_SER"/>
    <property type="match status" value="1"/>
</dbReference>
<name>A0AAU9UWB4_EUPED</name>
<feature type="signal peptide" evidence="11">
    <location>
        <begin position="1"/>
        <end position="20"/>
    </location>
</feature>
<protein>
    <recommendedName>
        <fullName evidence="12">Peptidase S1 domain-containing protein</fullName>
    </recommendedName>
</protein>
<dbReference type="FunFam" id="2.40.10.10:FF:000068">
    <property type="entry name" value="transmembrane protease serine 2"/>
    <property type="match status" value="1"/>
</dbReference>
<dbReference type="GO" id="GO:0006508">
    <property type="term" value="P:proteolysis"/>
    <property type="evidence" value="ECO:0007669"/>
    <property type="project" value="UniProtKB-KW"/>
</dbReference>
<dbReference type="GO" id="GO:0005576">
    <property type="term" value="C:extracellular region"/>
    <property type="evidence" value="ECO:0007669"/>
    <property type="project" value="UniProtKB-SubCell"/>
</dbReference>
<evidence type="ECO:0000259" key="12">
    <source>
        <dbReference type="PROSITE" id="PS50240"/>
    </source>
</evidence>
<proteinExistence type="inferred from homology"/>
<dbReference type="Proteomes" id="UP001153954">
    <property type="component" value="Unassembled WGS sequence"/>
</dbReference>
<dbReference type="SUPFAM" id="SSF50494">
    <property type="entry name" value="Trypsin-like serine proteases"/>
    <property type="match status" value="1"/>
</dbReference>
<dbReference type="PANTHER" id="PTHR24276">
    <property type="entry name" value="POLYSERASE-RELATED"/>
    <property type="match status" value="1"/>
</dbReference>
<evidence type="ECO:0000256" key="6">
    <source>
        <dbReference type="ARBA" id="ARBA00023157"/>
    </source>
</evidence>
<gene>
    <name evidence="13" type="ORF">EEDITHA_LOCUS16866</name>
</gene>
<dbReference type="FunFam" id="2.40.10.10:FF:000002">
    <property type="entry name" value="Transmembrane protease serine"/>
    <property type="match status" value="1"/>
</dbReference>
<dbReference type="CDD" id="cd00190">
    <property type="entry name" value="Tryp_SPc"/>
    <property type="match status" value="1"/>
</dbReference>
<dbReference type="InterPro" id="IPR001254">
    <property type="entry name" value="Trypsin_dom"/>
</dbReference>
<keyword evidence="5" id="KW-0720">Serine protease</keyword>
<evidence type="ECO:0000256" key="5">
    <source>
        <dbReference type="ARBA" id="ARBA00022825"/>
    </source>
</evidence>
<dbReference type="InterPro" id="IPR033116">
    <property type="entry name" value="TRYPSIN_SER"/>
</dbReference>
<evidence type="ECO:0000256" key="11">
    <source>
        <dbReference type="SAM" id="SignalP"/>
    </source>
</evidence>
<keyword evidence="11" id="KW-0732">Signal</keyword>
<evidence type="ECO:0000313" key="14">
    <source>
        <dbReference type="Proteomes" id="UP001153954"/>
    </source>
</evidence>
<organism evidence="13 14">
    <name type="scientific">Euphydryas editha</name>
    <name type="common">Edith's checkerspot</name>
    <dbReference type="NCBI Taxonomy" id="104508"/>
    <lineage>
        <taxon>Eukaryota</taxon>
        <taxon>Metazoa</taxon>
        <taxon>Ecdysozoa</taxon>
        <taxon>Arthropoda</taxon>
        <taxon>Hexapoda</taxon>
        <taxon>Insecta</taxon>
        <taxon>Pterygota</taxon>
        <taxon>Neoptera</taxon>
        <taxon>Endopterygota</taxon>
        <taxon>Lepidoptera</taxon>
        <taxon>Glossata</taxon>
        <taxon>Ditrysia</taxon>
        <taxon>Papilionoidea</taxon>
        <taxon>Nymphalidae</taxon>
        <taxon>Nymphalinae</taxon>
        <taxon>Euphydryas</taxon>
    </lineage>
</organism>